<keyword evidence="3" id="KW-1185">Reference proteome</keyword>
<evidence type="ECO:0000313" key="3">
    <source>
        <dbReference type="Proteomes" id="UP000298030"/>
    </source>
</evidence>
<protein>
    <submittedName>
        <fullName evidence="2">Uncharacterized protein</fullName>
    </submittedName>
</protein>
<evidence type="ECO:0000313" key="2">
    <source>
        <dbReference type="EMBL" id="TEB24820.1"/>
    </source>
</evidence>
<comment type="caution">
    <text evidence="2">The sequence shown here is derived from an EMBL/GenBank/DDBJ whole genome shotgun (WGS) entry which is preliminary data.</text>
</comment>
<dbReference type="EMBL" id="QPFP01000063">
    <property type="protein sequence ID" value="TEB24820.1"/>
    <property type="molecule type" value="Genomic_DNA"/>
</dbReference>
<proteinExistence type="predicted"/>
<organism evidence="2 3">
    <name type="scientific">Coprinellus micaceus</name>
    <name type="common">Glistening ink-cap mushroom</name>
    <name type="synonym">Coprinus micaceus</name>
    <dbReference type="NCBI Taxonomy" id="71717"/>
    <lineage>
        <taxon>Eukaryota</taxon>
        <taxon>Fungi</taxon>
        <taxon>Dikarya</taxon>
        <taxon>Basidiomycota</taxon>
        <taxon>Agaricomycotina</taxon>
        <taxon>Agaricomycetes</taxon>
        <taxon>Agaricomycetidae</taxon>
        <taxon>Agaricales</taxon>
        <taxon>Agaricineae</taxon>
        <taxon>Psathyrellaceae</taxon>
        <taxon>Coprinellus</taxon>
    </lineage>
</organism>
<feature type="region of interest" description="Disordered" evidence="1">
    <location>
        <begin position="228"/>
        <end position="308"/>
    </location>
</feature>
<reference evidence="2 3" key="1">
    <citation type="journal article" date="2019" name="Nat. Ecol. Evol.">
        <title>Megaphylogeny resolves global patterns of mushroom evolution.</title>
        <authorList>
            <person name="Varga T."/>
            <person name="Krizsan K."/>
            <person name="Foldi C."/>
            <person name="Dima B."/>
            <person name="Sanchez-Garcia M."/>
            <person name="Sanchez-Ramirez S."/>
            <person name="Szollosi G.J."/>
            <person name="Szarkandi J.G."/>
            <person name="Papp V."/>
            <person name="Albert L."/>
            <person name="Andreopoulos W."/>
            <person name="Angelini C."/>
            <person name="Antonin V."/>
            <person name="Barry K.W."/>
            <person name="Bougher N.L."/>
            <person name="Buchanan P."/>
            <person name="Buyck B."/>
            <person name="Bense V."/>
            <person name="Catcheside P."/>
            <person name="Chovatia M."/>
            <person name="Cooper J."/>
            <person name="Damon W."/>
            <person name="Desjardin D."/>
            <person name="Finy P."/>
            <person name="Geml J."/>
            <person name="Haridas S."/>
            <person name="Hughes K."/>
            <person name="Justo A."/>
            <person name="Karasinski D."/>
            <person name="Kautmanova I."/>
            <person name="Kiss B."/>
            <person name="Kocsube S."/>
            <person name="Kotiranta H."/>
            <person name="LaButti K.M."/>
            <person name="Lechner B.E."/>
            <person name="Liimatainen K."/>
            <person name="Lipzen A."/>
            <person name="Lukacs Z."/>
            <person name="Mihaltcheva S."/>
            <person name="Morgado L.N."/>
            <person name="Niskanen T."/>
            <person name="Noordeloos M.E."/>
            <person name="Ohm R.A."/>
            <person name="Ortiz-Santana B."/>
            <person name="Ovrebo C."/>
            <person name="Racz N."/>
            <person name="Riley R."/>
            <person name="Savchenko A."/>
            <person name="Shiryaev A."/>
            <person name="Soop K."/>
            <person name="Spirin V."/>
            <person name="Szebenyi C."/>
            <person name="Tomsovsky M."/>
            <person name="Tulloss R.E."/>
            <person name="Uehling J."/>
            <person name="Grigoriev I.V."/>
            <person name="Vagvolgyi C."/>
            <person name="Papp T."/>
            <person name="Martin F.M."/>
            <person name="Miettinen O."/>
            <person name="Hibbett D.S."/>
            <person name="Nagy L.G."/>
        </authorList>
    </citation>
    <scope>NUCLEOTIDE SEQUENCE [LARGE SCALE GENOMIC DNA]</scope>
    <source>
        <strain evidence="2 3">FP101781</strain>
    </source>
</reference>
<feature type="compositionally biased region" description="Basic residues" evidence="1">
    <location>
        <begin position="107"/>
        <end position="125"/>
    </location>
</feature>
<feature type="region of interest" description="Disordered" evidence="1">
    <location>
        <begin position="1"/>
        <end position="188"/>
    </location>
</feature>
<feature type="compositionally biased region" description="Basic and acidic residues" evidence="1">
    <location>
        <begin position="253"/>
        <end position="291"/>
    </location>
</feature>
<sequence>MPPRTKATNDVPRPSTRSVSKSVTAAKTGASVAQTGKLKGKQTKMATVKGDLSNKEVESEDESSTPPKLKRKHANSEAVSAGKSTSLAGKPRQKIAKSDQGMEHYKTSRKPSKSQKGESRRKRRHEVIEESDEDVPVVQRPKNVKIKDKNKKLVQSDVKDHSSSSSDDPVPDLYSEQELEASDDDGFEGMPEAEVMAMLKNEESRIVGHSDDVDSDLIAQDDAGIEMVERRMSISSSVELETDPEESDMSVDDVERDRKKAVKPKEKKQSGHRQAKFDAEQPVVKKEEVHAKPNGSRNGKRVEREAQR</sequence>
<gene>
    <name evidence="2" type="ORF">FA13DRAFT_1796999</name>
</gene>
<dbReference type="Proteomes" id="UP000298030">
    <property type="component" value="Unassembled WGS sequence"/>
</dbReference>
<dbReference type="AlphaFoldDB" id="A0A4Y7SSH5"/>
<feature type="compositionally biased region" description="Basic and acidic residues" evidence="1">
    <location>
        <begin position="96"/>
        <end position="106"/>
    </location>
</feature>
<feature type="compositionally biased region" description="Polar residues" evidence="1">
    <location>
        <begin position="15"/>
        <end position="25"/>
    </location>
</feature>
<feature type="compositionally biased region" description="Acidic residues" evidence="1">
    <location>
        <begin position="175"/>
        <end position="187"/>
    </location>
</feature>
<accession>A0A4Y7SSH5</accession>
<feature type="compositionally biased region" description="Acidic residues" evidence="1">
    <location>
        <begin position="240"/>
        <end position="252"/>
    </location>
</feature>
<name>A0A4Y7SSH5_COPMI</name>
<feature type="compositionally biased region" description="Low complexity" evidence="1">
    <location>
        <begin position="163"/>
        <end position="172"/>
    </location>
</feature>
<evidence type="ECO:0000256" key="1">
    <source>
        <dbReference type="SAM" id="MobiDB-lite"/>
    </source>
</evidence>
<feature type="compositionally biased region" description="Basic residues" evidence="1">
    <location>
        <begin position="142"/>
        <end position="152"/>
    </location>
</feature>